<dbReference type="OrthoDB" id="10257471at2759"/>
<evidence type="ECO:0000259" key="2">
    <source>
        <dbReference type="Pfam" id="PF25372"/>
    </source>
</evidence>
<keyword evidence="4" id="KW-1185">Reference proteome</keyword>
<evidence type="ECO:0000256" key="1">
    <source>
        <dbReference type="SAM" id="MobiDB-lite"/>
    </source>
</evidence>
<gene>
    <name evidence="3" type="ORF">BV898_02279</name>
</gene>
<dbReference type="Pfam" id="PF25372">
    <property type="entry name" value="DUF7885"/>
    <property type="match status" value="1"/>
</dbReference>
<dbReference type="GO" id="GO:0031146">
    <property type="term" value="P:SCF-dependent proteasomal ubiquitin-dependent protein catabolic process"/>
    <property type="evidence" value="ECO:0007669"/>
    <property type="project" value="TreeGrafter"/>
</dbReference>
<dbReference type="PANTHER" id="PTHR13318">
    <property type="entry name" value="PARTNER OF PAIRED, ISOFORM B-RELATED"/>
    <property type="match status" value="1"/>
</dbReference>
<feature type="compositionally biased region" description="Polar residues" evidence="1">
    <location>
        <begin position="1130"/>
        <end position="1148"/>
    </location>
</feature>
<dbReference type="SUPFAM" id="SSF52540">
    <property type="entry name" value="P-loop containing nucleoside triphosphate hydrolases"/>
    <property type="match status" value="1"/>
</dbReference>
<dbReference type="InterPro" id="IPR032675">
    <property type="entry name" value="LRR_dom_sf"/>
</dbReference>
<dbReference type="InterPro" id="IPR057207">
    <property type="entry name" value="FBXL15_LRR"/>
</dbReference>
<comment type="caution">
    <text evidence="3">The sequence shown here is derived from an EMBL/GenBank/DDBJ whole genome shotgun (WGS) entry which is preliminary data.</text>
</comment>
<feature type="domain" description="F-box/LRR-repeat protein 15-like leucin rich repeat" evidence="2">
    <location>
        <begin position="262"/>
        <end position="401"/>
    </location>
</feature>
<dbReference type="InterPro" id="IPR027417">
    <property type="entry name" value="P-loop_NTPase"/>
</dbReference>
<dbReference type="SUPFAM" id="SSF52047">
    <property type="entry name" value="RNI-like"/>
    <property type="match status" value="1"/>
</dbReference>
<organism evidence="3 4">
    <name type="scientific">Hypsibius exemplaris</name>
    <name type="common">Freshwater tardigrade</name>
    <dbReference type="NCBI Taxonomy" id="2072580"/>
    <lineage>
        <taxon>Eukaryota</taxon>
        <taxon>Metazoa</taxon>
        <taxon>Ecdysozoa</taxon>
        <taxon>Tardigrada</taxon>
        <taxon>Eutardigrada</taxon>
        <taxon>Parachela</taxon>
        <taxon>Hypsibioidea</taxon>
        <taxon>Hypsibiidae</taxon>
        <taxon>Hypsibius</taxon>
    </lineage>
</organism>
<accession>A0A1W0X9J6</accession>
<feature type="region of interest" description="Disordered" evidence="1">
    <location>
        <begin position="1"/>
        <end position="74"/>
    </location>
</feature>
<sequence length="1247" mass="139290">MSSPNNNNKVAVPARSPLLANNTGVGSSPNYTGGSGSSNNANSPQSSPIRPSSAGRARASLKRRFTTPPEISAVNSGTGSISSLQYYSIFPERENAESVNTDVFITAAETIDDIQVLIINQSDHLRSLRLRNCTQLSEANLHDIIRCVTPKLLSFEIREAEEHNRFDLDHLQHLVSKCKHLRALHFEDCFLIDHRCLEQIGKHLLELQNIAFVHTKRKPWPDNPIHETVLHVPLELHSLKFVGFDEIADYHVNYAVDCYFGSLNAISLGDCSQITDRAIDYIATNCKLLRHIELFKTNITDSTLWILAKHCSNLFYIDLSHCPKITDYGVKELVTHATHLRYINLGGNLKIKDLAFQNIVRHCTSIVRIKLDGTSVTKIPASIIKRKSTLREVSVSMCKEMQPSEIATSVQTPSGLAAFIESKEDRNLNYRLKVFFLGSSGTGKSELIRALIGKTDVPESVREGVNVQSWRPLKESSFDSIISRDISDEERDLCLDLWDCQGRDVLRGVHPLYFTDVCIYFVLCNFEDSASVEKVPKYIHAIYAKALRPQVFVLATHADKYSDEECQKKLELIKRSIDSAELVRRNSINVELALLEELRTNPTSQGRTQELKRQAEDKYQIRKILPISVTTGKGLDVVRKQFLNLCLDAAVFPHLKRIVPPGWVELQDEIMKLRQSKIVCLTWHEFEEIAVRDDRVSKPRLEECIGFLHQVGVMLDLRTSHTFSPNSDMLCIDPAVLAYCACALHIDDQKKSFRFEAKRFWPKDQVTRPPEAGVLAVALEDIPNRGLLKESLLPLIWQEFLDGETQVLRLRTVMLEAALLAINKSNRIASDTLLLPNFPNLRPQVQYVIPLLGLLADAKPQLNWTSRPFHGDVQISLYHYFLPVMPPGLNHRLVALDEFLEISARITAEDENDTTCVESLWMELVYVMNMIRQFMATSWVGVRTTVSLICYGESFYMDERVDTEPEVTLAKVFHYAQQKDDIPFKDTGSDNFLDIAKLIPAHIAPTPEQKLDQWIASLISDREKSLEANQKLTAPGTELGLRSQESSPSVSRPKKKKISINWSVQDSNDHPINPVDSTSTLNSLPNGIATHTTTTNGHNHNHTIPSPEHIDPPAIALVPPKPSPPKEASNIPTESIHSVQSVANQQEKISPRPSPQEGAGGPPIPNGINVTPSPIAAAVEIPHQKRNSTSKDGPLPPSSPRPIRSARKPSAAAAERKSTPPSSPPPPVSNSRSGSGNKARSKACNIL</sequence>
<dbReference type="Gene3D" id="3.40.50.300">
    <property type="entry name" value="P-loop containing nucleotide triphosphate hydrolases"/>
    <property type="match status" value="1"/>
</dbReference>
<name>A0A1W0X9J6_HYPEX</name>
<evidence type="ECO:0000313" key="4">
    <source>
        <dbReference type="Proteomes" id="UP000192578"/>
    </source>
</evidence>
<dbReference type="GO" id="GO:0019005">
    <property type="term" value="C:SCF ubiquitin ligase complex"/>
    <property type="evidence" value="ECO:0007669"/>
    <property type="project" value="TreeGrafter"/>
</dbReference>
<dbReference type="SMART" id="SM00367">
    <property type="entry name" value="LRR_CC"/>
    <property type="match status" value="6"/>
</dbReference>
<dbReference type="AlphaFoldDB" id="A0A1W0X9J6"/>
<dbReference type="Gene3D" id="3.80.10.10">
    <property type="entry name" value="Ribonuclease Inhibitor"/>
    <property type="match status" value="2"/>
</dbReference>
<feature type="compositionally biased region" description="Polar residues" evidence="1">
    <location>
        <begin position="1075"/>
        <end position="1085"/>
    </location>
</feature>
<reference evidence="4" key="1">
    <citation type="submission" date="2017-01" db="EMBL/GenBank/DDBJ databases">
        <title>Comparative genomics of anhydrobiosis in the tardigrade Hypsibius dujardini.</title>
        <authorList>
            <person name="Yoshida Y."/>
            <person name="Koutsovoulos G."/>
            <person name="Laetsch D."/>
            <person name="Stevens L."/>
            <person name="Kumar S."/>
            <person name="Horikawa D."/>
            <person name="Ishino K."/>
            <person name="Komine S."/>
            <person name="Tomita M."/>
            <person name="Blaxter M."/>
            <person name="Arakawa K."/>
        </authorList>
    </citation>
    <scope>NUCLEOTIDE SEQUENCE [LARGE SCALE GENOMIC DNA]</scope>
    <source>
        <strain evidence="4">Z151</strain>
    </source>
</reference>
<feature type="region of interest" description="Disordered" evidence="1">
    <location>
        <begin position="1032"/>
        <end position="1247"/>
    </location>
</feature>
<dbReference type="InterPro" id="IPR006553">
    <property type="entry name" value="Leu-rich_rpt_Cys-con_subtyp"/>
</dbReference>
<feature type="compositionally biased region" description="Low complexity" evidence="1">
    <location>
        <begin position="26"/>
        <end position="48"/>
    </location>
</feature>
<protein>
    <recommendedName>
        <fullName evidence="2">F-box/LRR-repeat protein 15-like leucin rich repeat domain-containing protein</fullName>
    </recommendedName>
</protein>
<dbReference type="Proteomes" id="UP000192578">
    <property type="component" value="Unassembled WGS sequence"/>
</dbReference>
<dbReference type="EMBL" id="MTYJ01000009">
    <property type="protein sequence ID" value="OQV23931.1"/>
    <property type="molecule type" value="Genomic_DNA"/>
</dbReference>
<dbReference type="Pfam" id="PF08477">
    <property type="entry name" value="Roc"/>
    <property type="match status" value="1"/>
</dbReference>
<evidence type="ECO:0000313" key="3">
    <source>
        <dbReference type="EMBL" id="OQV23931.1"/>
    </source>
</evidence>
<proteinExistence type="predicted"/>